<dbReference type="PANTHER" id="PTHR12475">
    <property type="match status" value="1"/>
</dbReference>
<gene>
    <name evidence="2" type="ORF">AW171_hschr2259</name>
</gene>
<dbReference type="CDD" id="cd00586">
    <property type="entry name" value="4HBT"/>
    <property type="match status" value="1"/>
</dbReference>
<dbReference type="Pfam" id="PF13279">
    <property type="entry name" value="4HBT_2"/>
    <property type="match status" value="1"/>
</dbReference>
<keyword evidence="3" id="KW-1185">Reference proteome</keyword>
<accession>A0A109UWF3</accession>
<comment type="similarity">
    <text evidence="1">Belongs to the lcsJ thioesterase family.</text>
</comment>
<protein>
    <submittedName>
        <fullName evidence="2">HBL159Wp</fullName>
    </submittedName>
</protein>
<dbReference type="PANTHER" id="PTHR12475:SF4">
    <property type="entry name" value="PROTEIN THEM6"/>
    <property type="match status" value="1"/>
</dbReference>
<evidence type="ECO:0000256" key="1">
    <source>
        <dbReference type="ARBA" id="ARBA00038476"/>
    </source>
</evidence>
<dbReference type="OrthoDB" id="265761at2759"/>
<dbReference type="SUPFAM" id="SSF54637">
    <property type="entry name" value="Thioesterase/thiol ester dehydrase-isomerase"/>
    <property type="match status" value="1"/>
</dbReference>
<dbReference type="Proteomes" id="UP000243052">
    <property type="component" value="Chromosome ii"/>
</dbReference>
<dbReference type="GeneID" id="28721903"/>
<evidence type="ECO:0000313" key="2">
    <source>
        <dbReference type="EMBL" id="AMD18743.1"/>
    </source>
</evidence>
<dbReference type="EMBL" id="CP014242">
    <property type="protein sequence ID" value="AMD18743.1"/>
    <property type="molecule type" value="Genomic_DNA"/>
</dbReference>
<proteinExistence type="inferred from homology"/>
<reference evidence="2 3" key="1">
    <citation type="submission" date="2016-01" db="EMBL/GenBank/DDBJ databases">
        <title>Genome sequence of the yeast Holleya sinecauda.</title>
        <authorList>
            <person name="Dietrich F.S."/>
        </authorList>
    </citation>
    <scope>NUCLEOTIDE SEQUENCE [LARGE SCALE GENOMIC DNA]</scope>
    <source>
        <strain evidence="2 3">ATCC 58844</strain>
    </source>
</reference>
<dbReference type="AlphaFoldDB" id="A0A109UWF3"/>
<dbReference type="RefSeq" id="XP_017985739.1">
    <property type="nucleotide sequence ID" value="XM_018130165.1"/>
</dbReference>
<name>A0A109UWF3_9SACH</name>
<dbReference type="InterPro" id="IPR029069">
    <property type="entry name" value="HotDog_dom_sf"/>
</dbReference>
<dbReference type="InterPro" id="IPR051490">
    <property type="entry name" value="THEM6_lcsJ_thioesterase"/>
</dbReference>
<evidence type="ECO:0000313" key="3">
    <source>
        <dbReference type="Proteomes" id="UP000243052"/>
    </source>
</evidence>
<sequence length="231" mass="27373">MSLRSVLKLSFYLFVISSYKTLPGAYFIRFSYYLAKNVVIPMLTHRKGEATANIKRLRKDEYAAFGHTVLKTYCSPFEWDFYLHKNNSSYFEDLDIARTDLITKLFQKLFIDSYSWPYTPVANVFTSYSKQISPFQRYQIRSNILCWDEKWIYVISKFIINENEECSISITKYVLKDGRKTIKPREALEFCEIYNEKVENISRRNLKILSEESGFHDITQLAGLQHIYSEI</sequence>
<organism evidence="2 3">
    <name type="scientific">Eremothecium sinecaudum</name>
    <dbReference type="NCBI Taxonomy" id="45286"/>
    <lineage>
        <taxon>Eukaryota</taxon>
        <taxon>Fungi</taxon>
        <taxon>Dikarya</taxon>
        <taxon>Ascomycota</taxon>
        <taxon>Saccharomycotina</taxon>
        <taxon>Saccharomycetes</taxon>
        <taxon>Saccharomycetales</taxon>
        <taxon>Saccharomycetaceae</taxon>
        <taxon>Eremothecium</taxon>
    </lineage>
</organism>